<name>A0ABY7QV24_9FIRM</name>
<dbReference type="GO" id="GO:0004519">
    <property type="term" value="F:endonuclease activity"/>
    <property type="evidence" value="ECO:0007669"/>
    <property type="project" value="UniProtKB-KW"/>
</dbReference>
<dbReference type="InterPro" id="IPR007560">
    <property type="entry name" value="Restrct_endonuc_IV_Mrr"/>
</dbReference>
<evidence type="ECO:0000259" key="1">
    <source>
        <dbReference type="Pfam" id="PF04471"/>
    </source>
</evidence>
<dbReference type="Pfam" id="PF04471">
    <property type="entry name" value="Mrr_cat"/>
    <property type="match status" value="1"/>
</dbReference>
<keyword evidence="3" id="KW-1185">Reference proteome</keyword>
<evidence type="ECO:0000313" key="3">
    <source>
        <dbReference type="Proteomes" id="UP001210339"/>
    </source>
</evidence>
<dbReference type="RefSeq" id="WP_271191416.1">
    <property type="nucleotide sequence ID" value="NZ_CP115667.1"/>
</dbReference>
<protein>
    <submittedName>
        <fullName evidence="2">Restriction endonuclease</fullName>
        <ecNumber evidence="2">3.1.21.-</ecNumber>
    </submittedName>
</protein>
<dbReference type="EMBL" id="CP115667">
    <property type="protein sequence ID" value="WBW49885.1"/>
    <property type="molecule type" value="Genomic_DNA"/>
</dbReference>
<sequence>MYTKAFTYKNLPVQSYTIAHDTIPMPLSPELTEALEYLLWYVPNIASIQSQDNPFVSNRYYDDYTFTEIMHHLNLDDEDVLITKTIDPDIEAFFKKSIIPDRQKVVLTVGDDETKTEALFRHIRNAIAHGYITVAADLLVGFDYKYTHGNNTECTAIFQIHPRELLAALRRVTTDLNNEDVIVKAFTTCGYYVDHYEENFKRSTKFDLFVKKDSQSYGVELRNSASKDELDREEVTEMIRQLESIYEGLRPVLVINSSFLKEASKEELLSHEVIILDIKNIKKMLQGRDMLGEITSAQREH</sequence>
<evidence type="ECO:0000313" key="2">
    <source>
        <dbReference type="EMBL" id="WBW49885.1"/>
    </source>
</evidence>
<keyword evidence="2" id="KW-0378">Hydrolase</keyword>
<feature type="domain" description="Restriction endonuclease type IV Mrr" evidence="1">
    <location>
        <begin position="179"/>
        <end position="285"/>
    </location>
</feature>
<gene>
    <name evidence="2" type="ORF">O6R05_07750</name>
</gene>
<keyword evidence="2" id="KW-0255">Endonuclease</keyword>
<reference evidence="2 3" key="1">
    <citation type="submission" date="2023-01" db="EMBL/GenBank/DDBJ databases">
        <authorList>
            <person name="Lee S.H."/>
            <person name="Jung H.S."/>
            <person name="Yun J.U."/>
        </authorList>
    </citation>
    <scope>NUCLEOTIDE SEQUENCE [LARGE SCALE GENOMIC DNA]</scope>
    <source>
        <strain evidence="2 3">CBA3646</strain>
    </source>
</reference>
<proteinExistence type="predicted"/>
<dbReference type="EC" id="3.1.21.-" evidence="2"/>
<dbReference type="Proteomes" id="UP001210339">
    <property type="component" value="Chromosome"/>
</dbReference>
<organism evidence="2 3">
    <name type="scientific">Peptoniphilus equinus</name>
    <dbReference type="NCBI Taxonomy" id="3016343"/>
    <lineage>
        <taxon>Bacteria</taxon>
        <taxon>Bacillati</taxon>
        <taxon>Bacillota</taxon>
        <taxon>Tissierellia</taxon>
        <taxon>Tissierellales</taxon>
        <taxon>Peptoniphilaceae</taxon>
        <taxon>Peptoniphilus</taxon>
    </lineage>
</organism>
<accession>A0ABY7QV24</accession>
<dbReference type="GO" id="GO:0016787">
    <property type="term" value="F:hydrolase activity"/>
    <property type="evidence" value="ECO:0007669"/>
    <property type="project" value="UniProtKB-KW"/>
</dbReference>
<keyword evidence="2" id="KW-0540">Nuclease</keyword>